<proteinExistence type="predicted"/>
<keyword evidence="2" id="KW-1185">Reference proteome</keyword>
<gene>
    <name evidence="1" type="ORF">CFAM422_012985</name>
</gene>
<reference evidence="1 2" key="1">
    <citation type="submission" date="2018-06" db="EMBL/GenBank/DDBJ databases">
        <title>Genome analysis of cellulolytic fungus Trichoderma lentiforme CFAM-422.</title>
        <authorList>
            <person name="Steindorff A.S."/>
            <person name="Formighieri E.F."/>
            <person name="Midorikawa G.E.O."/>
            <person name="Tamietti M.S."/>
            <person name="Ramos E.Z."/>
            <person name="Silva A.S."/>
            <person name="Bon E.P.S."/>
            <person name="Mendes T.D."/>
            <person name="Damaso M.C.T."/>
            <person name="Favaro L.C.L."/>
        </authorList>
    </citation>
    <scope>NUCLEOTIDE SEQUENCE [LARGE SCALE GENOMIC DNA]</scope>
    <source>
        <strain evidence="1 2">CFAM-422</strain>
    </source>
</reference>
<evidence type="ECO:0000313" key="2">
    <source>
        <dbReference type="Proteomes" id="UP000801864"/>
    </source>
</evidence>
<evidence type="ECO:0000313" key="1">
    <source>
        <dbReference type="EMBL" id="KAF3055537.1"/>
    </source>
</evidence>
<accession>A0A9P4X3Q5</accession>
<dbReference type="EMBL" id="QLNT01000035">
    <property type="protein sequence ID" value="KAF3055537.1"/>
    <property type="molecule type" value="Genomic_DNA"/>
</dbReference>
<feature type="non-terminal residue" evidence="1">
    <location>
        <position position="142"/>
    </location>
</feature>
<organism evidence="1 2">
    <name type="scientific">Trichoderma lentiforme</name>
    <dbReference type="NCBI Taxonomy" id="1567552"/>
    <lineage>
        <taxon>Eukaryota</taxon>
        <taxon>Fungi</taxon>
        <taxon>Dikarya</taxon>
        <taxon>Ascomycota</taxon>
        <taxon>Pezizomycotina</taxon>
        <taxon>Sordariomycetes</taxon>
        <taxon>Hypocreomycetidae</taxon>
        <taxon>Hypocreales</taxon>
        <taxon>Hypocreaceae</taxon>
        <taxon>Trichoderma</taxon>
    </lineage>
</organism>
<sequence>GTGSLAYYYPLSHVVYRLKTTYSDAISEAILYPACGGVSSGGVSYGNSAKQGTAAIAMAVNTFHSQNTEFGVDGLLTERAKYRRRLVSMTCANAESLTLARVAQMVKAAIFMRTHRFQFEFPNGIGTCRLGGVYIHPKHNCS</sequence>
<name>A0A9P4X3Q5_9HYPO</name>
<dbReference type="Proteomes" id="UP000801864">
    <property type="component" value="Unassembled WGS sequence"/>
</dbReference>
<dbReference type="AlphaFoldDB" id="A0A9P4X3Q5"/>
<comment type="caution">
    <text evidence="1">The sequence shown here is derived from an EMBL/GenBank/DDBJ whole genome shotgun (WGS) entry which is preliminary data.</text>
</comment>
<protein>
    <submittedName>
        <fullName evidence="1">Uncharacterized protein</fullName>
    </submittedName>
</protein>